<evidence type="ECO:0000256" key="4">
    <source>
        <dbReference type="ARBA" id="ARBA00022729"/>
    </source>
</evidence>
<dbReference type="Proteomes" id="UP000001396">
    <property type="component" value="Unassembled WGS sequence"/>
</dbReference>
<dbReference type="GO" id="GO:0007166">
    <property type="term" value="P:cell surface receptor signaling pathway"/>
    <property type="evidence" value="ECO:0007669"/>
    <property type="project" value="InterPro"/>
</dbReference>
<dbReference type="Gene3D" id="1.20.1070.10">
    <property type="entry name" value="Rhodopsin 7-helix transmembrane proteins"/>
    <property type="match status" value="1"/>
</dbReference>
<evidence type="ECO:0000256" key="9">
    <source>
        <dbReference type="ARBA" id="ARBA00023180"/>
    </source>
</evidence>
<keyword evidence="7" id="KW-1015">Disulfide bond</keyword>
<organism evidence="14 15">
    <name type="scientific">Heterostelium pallidum (strain ATCC 26659 / Pp 5 / PN500)</name>
    <name type="common">Cellular slime mold</name>
    <name type="synonym">Polysphondylium pallidum</name>
    <dbReference type="NCBI Taxonomy" id="670386"/>
    <lineage>
        <taxon>Eukaryota</taxon>
        <taxon>Amoebozoa</taxon>
        <taxon>Evosea</taxon>
        <taxon>Eumycetozoa</taxon>
        <taxon>Dictyostelia</taxon>
        <taxon>Acytosteliales</taxon>
        <taxon>Acytosteliaceae</taxon>
        <taxon>Heterostelium</taxon>
    </lineage>
</organism>
<dbReference type="InParanoid" id="D3BUC6"/>
<dbReference type="InterPro" id="IPR036790">
    <property type="entry name" value="Frizzled_dom_sf"/>
</dbReference>
<dbReference type="OMA" id="MYFSRDE"/>
<dbReference type="GO" id="GO:0016020">
    <property type="term" value="C:membrane"/>
    <property type="evidence" value="ECO:0007669"/>
    <property type="project" value="UniProtKB-SubCell"/>
</dbReference>
<evidence type="ECO:0000256" key="5">
    <source>
        <dbReference type="ARBA" id="ARBA00022989"/>
    </source>
</evidence>
<name>D3BUC6_HETP5</name>
<evidence type="ECO:0000256" key="2">
    <source>
        <dbReference type="ARBA" id="ARBA00008077"/>
    </source>
</evidence>
<keyword evidence="9" id="KW-0325">Glycoprotein</keyword>
<evidence type="ECO:0000256" key="11">
    <source>
        <dbReference type="SAM" id="Phobius"/>
    </source>
</evidence>
<evidence type="ECO:0000313" key="14">
    <source>
        <dbReference type="EMBL" id="EFA74714.1"/>
    </source>
</evidence>
<dbReference type="PROSITE" id="PS50261">
    <property type="entry name" value="G_PROTEIN_RECEP_F2_4"/>
    <property type="match status" value="1"/>
</dbReference>
<dbReference type="SUPFAM" id="SSF63501">
    <property type="entry name" value="Frizzled cysteine-rich domain"/>
    <property type="match status" value="1"/>
</dbReference>
<comment type="similarity">
    <text evidence="2">Belongs to the G-protein coupled receptor Fz/Smo family.</text>
</comment>
<evidence type="ECO:0000259" key="12">
    <source>
        <dbReference type="PROSITE" id="PS50038"/>
    </source>
</evidence>
<keyword evidence="15" id="KW-1185">Reference proteome</keyword>
<comment type="caution">
    <text evidence="14">The sequence shown here is derived from an EMBL/GenBank/DDBJ whole genome shotgun (WGS) entry which is preliminary data.</text>
</comment>
<feature type="transmembrane region" description="Helical" evidence="11">
    <location>
        <begin position="422"/>
        <end position="445"/>
    </location>
</feature>
<accession>D3BUC6</accession>
<proteinExistence type="inferred from homology"/>
<dbReference type="FunCoup" id="D3BUC6">
    <property type="interactions" value="2"/>
</dbReference>
<keyword evidence="3 11" id="KW-0812">Transmembrane</keyword>
<dbReference type="SUPFAM" id="SSF81321">
    <property type="entry name" value="Family A G protein-coupled receptor-like"/>
    <property type="match status" value="1"/>
</dbReference>
<dbReference type="Gene3D" id="1.10.2000.10">
    <property type="entry name" value="Frizzled cysteine-rich domain"/>
    <property type="match status" value="1"/>
</dbReference>
<dbReference type="PROSITE" id="PS50038">
    <property type="entry name" value="FZ"/>
    <property type="match status" value="1"/>
</dbReference>
<evidence type="ECO:0000313" key="15">
    <source>
        <dbReference type="Proteomes" id="UP000001396"/>
    </source>
</evidence>
<feature type="transmembrane region" description="Helical" evidence="11">
    <location>
        <begin position="310"/>
        <end position="332"/>
    </location>
</feature>
<reference evidence="14 15" key="1">
    <citation type="journal article" date="2011" name="Genome Res.">
        <title>Phylogeny-wide analysis of social amoeba genomes highlights ancient origins for complex intercellular communication.</title>
        <authorList>
            <person name="Heidel A.J."/>
            <person name="Lawal H.M."/>
            <person name="Felder M."/>
            <person name="Schilde C."/>
            <person name="Helps N.R."/>
            <person name="Tunggal B."/>
            <person name="Rivero F."/>
            <person name="John U."/>
            <person name="Schleicher M."/>
            <person name="Eichinger L."/>
            <person name="Platzer M."/>
            <person name="Noegel A.A."/>
            <person name="Schaap P."/>
            <person name="Gloeckner G."/>
        </authorList>
    </citation>
    <scope>NUCLEOTIDE SEQUENCE [LARGE SCALE GENOMIC DNA]</scope>
    <source>
        <strain evidence="15">ATCC 26659 / Pp 5 / PN500</strain>
    </source>
</reference>
<evidence type="ECO:0000256" key="3">
    <source>
        <dbReference type="ARBA" id="ARBA00022692"/>
    </source>
</evidence>
<comment type="subcellular location">
    <subcellularLocation>
        <location evidence="1">Membrane</location>
        <topology evidence="1">Multi-pass membrane protein</topology>
    </subcellularLocation>
</comment>
<evidence type="ECO:0000256" key="1">
    <source>
        <dbReference type="ARBA" id="ARBA00004141"/>
    </source>
</evidence>
<gene>
    <name evidence="14" type="primary">fscC</name>
    <name evidence="14" type="ORF">PPL_11745</name>
</gene>
<dbReference type="EMBL" id="ADBJ01000060">
    <property type="protein sequence ID" value="EFA74714.1"/>
    <property type="molecule type" value="Genomic_DNA"/>
</dbReference>
<dbReference type="PANTHER" id="PTHR31787">
    <property type="entry name" value="G-PROTEIN-COUPLED RECEPTOR GPCR FAMILY PROTEIN"/>
    <property type="match status" value="1"/>
</dbReference>
<keyword evidence="8 14" id="KW-0675">Receptor</keyword>
<evidence type="ECO:0000259" key="13">
    <source>
        <dbReference type="PROSITE" id="PS50261"/>
    </source>
</evidence>
<dbReference type="AlphaFoldDB" id="D3BUC6"/>
<dbReference type="InterPro" id="IPR020067">
    <property type="entry name" value="Frizzled_dom"/>
</dbReference>
<feature type="transmembrane region" description="Helical" evidence="11">
    <location>
        <begin position="388"/>
        <end position="410"/>
    </location>
</feature>
<evidence type="ECO:0000256" key="10">
    <source>
        <dbReference type="SAM" id="MobiDB-lite"/>
    </source>
</evidence>
<evidence type="ECO:0000256" key="7">
    <source>
        <dbReference type="ARBA" id="ARBA00023157"/>
    </source>
</evidence>
<keyword evidence="5 11" id="KW-1133">Transmembrane helix</keyword>
<keyword evidence="6 11" id="KW-0472">Membrane</keyword>
<feature type="region of interest" description="Disordered" evidence="10">
    <location>
        <begin position="638"/>
        <end position="684"/>
    </location>
</feature>
<feature type="transmembrane region" description="Helical" evidence="11">
    <location>
        <begin position="344"/>
        <end position="362"/>
    </location>
</feature>
<dbReference type="InterPro" id="IPR050949">
    <property type="entry name" value="GPCR_Fz/Smo-like"/>
</dbReference>
<protein>
    <submittedName>
        <fullName evidence="14">G-protein-coupled receptor family protein</fullName>
    </submittedName>
</protein>
<keyword evidence="4" id="KW-0732">Signal</keyword>
<sequence>MKCRLLECEIANHQKTLDVYRTDYDQLKKMIETEELYHRKHQANKQMFDNLIDKQSFDGFIRDKLLVDRTSKSSDPIVQAINNLFNFGKSNELKSTWLIPLGVVGEETVKQIAYQIFPRNSSVPPCIVESSTIPKDTQIYLNSSQTQEQLSQYALESLNGIKLTANDDCIKNASIVICSIFYKPCNLFNESSLNVTFPSLPCQSICQKAEVACVDFLSLFPISCKDQTDGVPDFPNSTTTYPLTPTSTQTIDITCNNAYVSNSNYTFCLEPLIYVDEEMEKDPLYYTVIGKCALPCPFEIFSESAEDAIYYLQTVLVSFSFVGSVFLIVFYGILPNEIIIKFEIILSFAISTIFLEISYFFVDKRKENFCDGNRYIRSKDAVCVFNGLFFQFGGLSMIFWWTTICYDYFLSIRMEKFKHFKYFRIIIWSVSILFTFIPLIGKQYAATPATSGCWINGDNSDTWQYIFFFVPSWICLILILFFTIYSITKIYSIYKILHDKKVIIYTIKQIFVMVWVLFNFSFVTAFKFYISAKKDTYFDAVRDWVQCIAKDGDDNCRLKIDDYQFRLLQIITTCDAGIIGFIAFGIEPSNLITLRTSRIARRLFNMINVSFSSEDTLSDPSSAASQRKSTIQMKKTSGSSIFLSNNSSSSSSTTITTTGSVVSNETLTPSLESEPSTTTPPQQP</sequence>
<dbReference type="GO" id="GO:0004888">
    <property type="term" value="F:transmembrane signaling receptor activity"/>
    <property type="evidence" value="ECO:0007669"/>
    <property type="project" value="InterPro"/>
</dbReference>
<dbReference type="InterPro" id="IPR017981">
    <property type="entry name" value="GPCR_2-like_7TM"/>
</dbReference>
<feature type="domain" description="FZ" evidence="12">
    <location>
        <begin position="118"/>
        <end position="271"/>
    </location>
</feature>
<evidence type="ECO:0000256" key="6">
    <source>
        <dbReference type="ARBA" id="ARBA00023136"/>
    </source>
</evidence>
<feature type="domain" description="G-protein coupled receptors family 2 profile 2" evidence="13">
    <location>
        <begin position="309"/>
        <end position="495"/>
    </location>
</feature>
<dbReference type="RefSeq" id="XP_020426848.1">
    <property type="nucleotide sequence ID" value="XM_020582494.1"/>
</dbReference>
<feature type="transmembrane region" description="Helical" evidence="11">
    <location>
        <begin position="509"/>
        <end position="530"/>
    </location>
</feature>
<feature type="transmembrane region" description="Helical" evidence="11">
    <location>
        <begin position="465"/>
        <end position="488"/>
    </location>
</feature>
<feature type="transmembrane region" description="Helical" evidence="11">
    <location>
        <begin position="567"/>
        <end position="586"/>
    </location>
</feature>
<dbReference type="GeneID" id="31367213"/>
<dbReference type="PANTHER" id="PTHR31787:SF15">
    <property type="entry name" value="FRIZZLED AND SMOOTHENED-LIKE PROTEIN P-RELATED"/>
    <property type="match status" value="1"/>
</dbReference>
<evidence type="ECO:0000256" key="8">
    <source>
        <dbReference type="ARBA" id="ARBA00023170"/>
    </source>
</evidence>